<accession>A0A5N6BVS9</accession>
<keyword evidence="1" id="KW-0472">Membrane</keyword>
<proteinExistence type="predicted"/>
<keyword evidence="3" id="KW-1185">Reference proteome</keyword>
<gene>
    <name evidence="2" type="ORF">FH610_015810</name>
</gene>
<keyword evidence="1" id="KW-0812">Transmembrane</keyword>
<evidence type="ECO:0000313" key="3">
    <source>
        <dbReference type="Proteomes" id="UP000313066"/>
    </source>
</evidence>
<evidence type="ECO:0000256" key="1">
    <source>
        <dbReference type="SAM" id="Phobius"/>
    </source>
</evidence>
<name>A0A5N6BVS9_9ACTN</name>
<dbReference type="RefSeq" id="WP_139575177.1">
    <property type="nucleotide sequence ID" value="NZ_VDMA02000007.1"/>
</dbReference>
<protein>
    <submittedName>
        <fullName evidence="2">Uncharacterized protein</fullName>
    </submittedName>
</protein>
<comment type="caution">
    <text evidence="2">The sequence shown here is derived from an EMBL/GenBank/DDBJ whole genome shotgun (WGS) entry which is preliminary data.</text>
</comment>
<sequence>MGTAAAGAIAGLLLAHGFWLLVILDVTTSLAFAVIVAVGVPRGYDTASAKPARDGYAIPARDRVLMAALVFLLIGLILYARPPTRCPWRWSPSP</sequence>
<reference evidence="2 3" key="1">
    <citation type="submission" date="2019-10" db="EMBL/GenBank/DDBJ databases">
        <title>Nonomuraea sp. nov., isolated from Phyllanthus amarus.</title>
        <authorList>
            <person name="Klykleung N."/>
            <person name="Tanasupawat S."/>
        </authorList>
    </citation>
    <scope>NUCLEOTIDE SEQUENCE [LARGE SCALE GENOMIC DNA]</scope>
    <source>
        <strain evidence="2 3">CR1-09</strain>
    </source>
</reference>
<organism evidence="2 3">
    <name type="scientific">Microbispora catharanthi</name>
    <dbReference type="NCBI Taxonomy" id="1712871"/>
    <lineage>
        <taxon>Bacteria</taxon>
        <taxon>Bacillati</taxon>
        <taxon>Actinomycetota</taxon>
        <taxon>Actinomycetes</taxon>
        <taxon>Streptosporangiales</taxon>
        <taxon>Streptosporangiaceae</taxon>
        <taxon>Microbispora</taxon>
    </lineage>
</organism>
<dbReference type="Proteomes" id="UP000313066">
    <property type="component" value="Unassembled WGS sequence"/>
</dbReference>
<keyword evidence="1" id="KW-1133">Transmembrane helix</keyword>
<feature type="transmembrane region" description="Helical" evidence="1">
    <location>
        <begin position="64"/>
        <end position="80"/>
    </location>
</feature>
<dbReference type="AlphaFoldDB" id="A0A5N6BVS9"/>
<evidence type="ECO:0000313" key="2">
    <source>
        <dbReference type="EMBL" id="KAB8184557.1"/>
    </source>
</evidence>
<dbReference type="EMBL" id="VDMA02000007">
    <property type="protein sequence ID" value="KAB8184557.1"/>
    <property type="molecule type" value="Genomic_DNA"/>
</dbReference>